<dbReference type="PROSITE" id="PS00916">
    <property type="entry name" value="PI3_4_KINASE_2"/>
    <property type="match status" value="1"/>
</dbReference>
<dbReference type="InterPro" id="IPR035892">
    <property type="entry name" value="C2_domain_sf"/>
</dbReference>
<dbReference type="AlphaFoldDB" id="A0A8S1IXB3"/>
<evidence type="ECO:0000259" key="11">
    <source>
        <dbReference type="PROSITE" id="PS51547"/>
    </source>
</evidence>
<dbReference type="GO" id="GO:0048015">
    <property type="term" value="P:phosphatidylinositol-mediated signaling"/>
    <property type="evidence" value="ECO:0007669"/>
    <property type="project" value="TreeGrafter"/>
</dbReference>
<evidence type="ECO:0000256" key="3">
    <source>
        <dbReference type="ARBA" id="ARBA00022741"/>
    </source>
</evidence>
<feature type="domain" description="PIK helical" evidence="10">
    <location>
        <begin position="299"/>
        <end position="474"/>
    </location>
</feature>
<feature type="domain" description="PI3K/PI4K catalytic" evidence="9">
    <location>
        <begin position="595"/>
        <end position="863"/>
    </location>
</feature>
<dbReference type="GO" id="GO:0000045">
    <property type="term" value="P:autophagosome assembly"/>
    <property type="evidence" value="ECO:0007669"/>
    <property type="project" value="TreeGrafter"/>
</dbReference>
<comment type="caution">
    <text evidence="12">The sequence shown here is derived from an EMBL/GenBank/DDBJ whole genome shotgun (WGS) entry which is preliminary data.</text>
</comment>
<keyword evidence="5 6" id="KW-0067">ATP-binding</keyword>
<dbReference type="PROSITE" id="PS51545">
    <property type="entry name" value="PIK_HELICAL"/>
    <property type="match status" value="1"/>
</dbReference>
<dbReference type="EC" id="2.7.1.137" evidence="1"/>
<dbReference type="PANTHER" id="PTHR10048:SF7">
    <property type="entry name" value="PHOSPHATIDYLINOSITOL 3-KINASE CATALYTIC SUBUNIT TYPE 3"/>
    <property type="match status" value="1"/>
</dbReference>
<dbReference type="InterPro" id="IPR036940">
    <property type="entry name" value="PI3/4_kinase_cat_sf"/>
</dbReference>
<dbReference type="GO" id="GO:0034271">
    <property type="term" value="C:phosphatidylinositol 3-kinase complex, class III, type I"/>
    <property type="evidence" value="ECO:0007669"/>
    <property type="project" value="TreeGrafter"/>
</dbReference>
<keyword evidence="2 6" id="KW-0808">Transferase</keyword>
<dbReference type="InterPro" id="IPR008290">
    <property type="entry name" value="PI3K_Vps34"/>
</dbReference>
<evidence type="ECO:0000259" key="9">
    <source>
        <dbReference type="PROSITE" id="PS50290"/>
    </source>
</evidence>
<dbReference type="Gene3D" id="1.10.1070.11">
    <property type="entry name" value="Phosphatidylinositol 3-/4-kinase, catalytic domain"/>
    <property type="match status" value="1"/>
</dbReference>
<evidence type="ECO:0000256" key="8">
    <source>
        <dbReference type="SAM" id="MobiDB-lite"/>
    </source>
</evidence>
<dbReference type="Pfam" id="PF00454">
    <property type="entry name" value="PI3_PI4_kinase"/>
    <property type="match status" value="1"/>
</dbReference>
<evidence type="ECO:0000256" key="7">
    <source>
        <dbReference type="PROSITE-ProRule" id="PRU00880"/>
    </source>
</evidence>
<dbReference type="Gene3D" id="1.25.40.70">
    <property type="entry name" value="Phosphatidylinositol 3-kinase, accessory domain (PIK)"/>
    <property type="match status" value="1"/>
</dbReference>
<dbReference type="SUPFAM" id="SSF48371">
    <property type="entry name" value="ARM repeat"/>
    <property type="match status" value="1"/>
</dbReference>
<dbReference type="InterPro" id="IPR015433">
    <property type="entry name" value="PI3/4_kinase"/>
</dbReference>
<keyword evidence="4 6" id="KW-0418">Kinase</keyword>
<name>A0A8S1IXB3_9CHLO</name>
<comment type="similarity">
    <text evidence="6 7">Belongs to the PI3/PI4-kinase family.</text>
</comment>
<dbReference type="InterPro" id="IPR002420">
    <property type="entry name" value="PI3K-type_C2_dom"/>
</dbReference>
<dbReference type="PIRSF" id="PIRSF000587">
    <property type="entry name" value="PI3K_Vps34"/>
    <property type="match status" value="1"/>
</dbReference>
<dbReference type="InterPro" id="IPR018936">
    <property type="entry name" value="PI3/4_kinase_CS"/>
</dbReference>
<feature type="region of interest" description="Disordered" evidence="8">
    <location>
        <begin position="585"/>
        <end position="606"/>
    </location>
</feature>
<proteinExistence type="inferred from homology"/>
<protein>
    <recommendedName>
        <fullName evidence="1">phosphatidylinositol 3-kinase</fullName>
        <ecNumber evidence="1">2.7.1.137</ecNumber>
    </recommendedName>
</protein>
<evidence type="ECO:0000259" key="10">
    <source>
        <dbReference type="PROSITE" id="PS51545"/>
    </source>
</evidence>
<dbReference type="Gene3D" id="2.60.40.150">
    <property type="entry name" value="C2 domain"/>
    <property type="match status" value="1"/>
</dbReference>
<evidence type="ECO:0000256" key="2">
    <source>
        <dbReference type="ARBA" id="ARBA00022679"/>
    </source>
</evidence>
<dbReference type="GO" id="GO:0000407">
    <property type="term" value="C:phagophore assembly site"/>
    <property type="evidence" value="ECO:0007669"/>
    <property type="project" value="TreeGrafter"/>
</dbReference>
<dbReference type="InterPro" id="IPR000403">
    <property type="entry name" value="PI3/4_kinase_cat_dom"/>
</dbReference>
<keyword evidence="3 6" id="KW-0547">Nucleotide-binding</keyword>
<evidence type="ECO:0000256" key="1">
    <source>
        <dbReference type="ARBA" id="ARBA00012073"/>
    </source>
</evidence>
<sequence length="878" mass="98925">MPGSSKPSRNFTFYLSCDIDIHVQLKVVSLCGPLPSQRAFPEAAGDDQAPRRPSSVYVVARLCDGGETMGLDTRSRYWDAGPQGCRMGEWLSFCVKYKDLPDSAVLAVSAWELAEARGLALVGGATMPLFNKRSRLKTGEHKLNLWPGQEADPHWPSATPGKVPIAERGEMGRLENLKKRYIRGDMQRVEWLDRLTFREIDRLLKQEGQLPSSRECLELVLQLPRFPHDVLYQSPQDVQQPLPPVAQMHRQSNGGPESSENKDNMRMRRVILDPEVGLDNPVENKAQKLARNINRGIVDKEIKPDVEERRRISEVLKLPPNKPINAADRLLLWKFRFSLTSEKAALTKFLKCVDWSDAQEAREAAELMNQWAAIDIADALELLSPDFKNPQVRAHAVAVLQRADDDELLSYLLQLVQALRYEGSDTAQLSEFLTTRAAHNPRLGFYLHWYLFTEWQDPSFGKRASTVHAMFVQKLQGLPHGSLVWDNIRRQIEMMAQLAHISKELKGSRGNAARKTEHLREMLGEQGSCAELTAVRLPLPLEPSVFLTGLIPQDCSVFKSALCPIKLTFRSEPYALESFFTRRGVGQQGGPTASEGEPPGLKPYSATGKKVATPHCLQDGNRCVLIYKKGDDLRQDQFMLQMISLMDQLLKKENLDLKITPYQVLPTTADDGLVEFVKSSALARILAEHKTIQRYFEQHHPDPAGQFGVSEKVISTFVKSCAGYCVMMYILGVGDRHLDNLMLCTDGRLFHIDFGYILGRDPKPFPPPMKLCKEMVEAMGGTGSPPYKEFKTYCCEAYNILRKSANLILSLFHLMAGASIPDVKADPEKAMLKVQERLALHLDDEGAVQWIQQLINESTSALVPQIMEATHRFAQYWR</sequence>
<dbReference type="CDD" id="cd00896">
    <property type="entry name" value="PI3Kc_III"/>
    <property type="match status" value="1"/>
</dbReference>
<dbReference type="OrthoDB" id="67688at2759"/>
<dbReference type="FunFam" id="1.10.1070.11:FF:000014">
    <property type="entry name" value="Phosphatidylinositol 3-kinase, root isoform"/>
    <property type="match status" value="1"/>
</dbReference>
<evidence type="ECO:0000256" key="6">
    <source>
        <dbReference type="PIRNR" id="PIRNR000587"/>
    </source>
</evidence>
<reference evidence="12" key="1">
    <citation type="submission" date="2020-12" db="EMBL/GenBank/DDBJ databases">
        <authorList>
            <person name="Iha C."/>
        </authorList>
    </citation>
    <scope>NUCLEOTIDE SEQUENCE</scope>
</reference>
<dbReference type="GO" id="GO:0005768">
    <property type="term" value="C:endosome"/>
    <property type="evidence" value="ECO:0007669"/>
    <property type="project" value="TreeGrafter"/>
</dbReference>
<dbReference type="Gene3D" id="3.30.1010.10">
    <property type="entry name" value="Phosphatidylinositol 3-kinase Catalytic Subunit, Chain A, domain 4"/>
    <property type="match status" value="1"/>
</dbReference>
<dbReference type="SUPFAM" id="SSF56112">
    <property type="entry name" value="Protein kinase-like (PK-like)"/>
    <property type="match status" value="1"/>
</dbReference>
<dbReference type="Pfam" id="PF00613">
    <property type="entry name" value="PI3Ka"/>
    <property type="match status" value="1"/>
</dbReference>
<dbReference type="GO" id="GO:0005524">
    <property type="term" value="F:ATP binding"/>
    <property type="evidence" value="ECO:0007669"/>
    <property type="project" value="UniProtKB-UniRule"/>
</dbReference>
<dbReference type="PROSITE" id="PS51547">
    <property type="entry name" value="C2_PI3K"/>
    <property type="match status" value="1"/>
</dbReference>
<dbReference type="Pfam" id="PF00792">
    <property type="entry name" value="PI3K_C2"/>
    <property type="match status" value="1"/>
</dbReference>
<dbReference type="SUPFAM" id="SSF49562">
    <property type="entry name" value="C2 domain (Calcium/lipid-binding domain, CaLB)"/>
    <property type="match status" value="1"/>
</dbReference>
<dbReference type="GO" id="GO:0005777">
    <property type="term" value="C:peroxisome"/>
    <property type="evidence" value="ECO:0007669"/>
    <property type="project" value="TreeGrafter"/>
</dbReference>
<dbReference type="CDD" id="cd00870">
    <property type="entry name" value="PI3Ka_III"/>
    <property type="match status" value="1"/>
</dbReference>
<dbReference type="SMART" id="SM00146">
    <property type="entry name" value="PI3Kc"/>
    <property type="match status" value="1"/>
</dbReference>
<dbReference type="InterPro" id="IPR042236">
    <property type="entry name" value="PI3K_accessory_sf"/>
</dbReference>
<dbReference type="InterPro" id="IPR001263">
    <property type="entry name" value="PI3K_accessory_dom"/>
</dbReference>
<dbReference type="EMBL" id="CAJHUC010001012">
    <property type="protein sequence ID" value="CAD7699398.1"/>
    <property type="molecule type" value="Genomic_DNA"/>
</dbReference>
<evidence type="ECO:0000313" key="12">
    <source>
        <dbReference type="EMBL" id="CAD7699398.1"/>
    </source>
</evidence>
<dbReference type="InterPro" id="IPR057756">
    <property type="entry name" value="PI3-kinase_type3/VPS34_cat"/>
</dbReference>
<dbReference type="GO" id="GO:0016303">
    <property type="term" value="F:1-phosphatidylinositol-3-kinase activity"/>
    <property type="evidence" value="ECO:0007669"/>
    <property type="project" value="UniProtKB-EC"/>
</dbReference>
<gene>
    <name evidence="12" type="ORF">OSTQU699_LOCUS4757</name>
</gene>
<evidence type="ECO:0000256" key="5">
    <source>
        <dbReference type="ARBA" id="ARBA00022840"/>
    </source>
</evidence>
<accession>A0A8S1IXB3</accession>
<dbReference type="InterPro" id="IPR011009">
    <property type="entry name" value="Kinase-like_dom_sf"/>
</dbReference>
<dbReference type="GO" id="GO:0034272">
    <property type="term" value="C:phosphatidylinositol 3-kinase complex, class III, type II"/>
    <property type="evidence" value="ECO:0007669"/>
    <property type="project" value="TreeGrafter"/>
</dbReference>
<dbReference type="InterPro" id="IPR016024">
    <property type="entry name" value="ARM-type_fold"/>
</dbReference>
<dbReference type="GO" id="GO:0006897">
    <property type="term" value="P:endocytosis"/>
    <property type="evidence" value="ECO:0007669"/>
    <property type="project" value="TreeGrafter"/>
</dbReference>
<evidence type="ECO:0000256" key="4">
    <source>
        <dbReference type="ARBA" id="ARBA00022777"/>
    </source>
</evidence>
<organism evidence="12 13">
    <name type="scientific">Ostreobium quekettii</name>
    <dbReference type="NCBI Taxonomy" id="121088"/>
    <lineage>
        <taxon>Eukaryota</taxon>
        <taxon>Viridiplantae</taxon>
        <taxon>Chlorophyta</taxon>
        <taxon>core chlorophytes</taxon>
        <taxon>Ulvophyceae</taxon>
        <taxon>TCBD clade</taxon>
        <taxon>Bryopsidales</taxon>
        <taxon>Ostreobineae</taxon>
        <taxon>Ostreobiaceae</taxon>
        <taxon>Ostreobium</taxon>
    </lineage>
</organism>
<keyword evidence="13" id="KW-1185">Reference proteome</keyword>
<dbReference type="SMART" id="SM00145">
    <property type="entry name" value="PI3Ka"/>
    <property type="match status" value="1"/>
</dbReference>
<dbReference type="Proteomes" id="UP000708148">
    <property type="component" value="Unassembled WGS sequence"/>
</dbReference>
<dbReference type="PROSITE" id="PS50290">
    <property type="entry name" value="PI3_4_KINASE_3"/>
    <property type="match status" value="1"/>
</dbReference>
<feature type="domain" description="C2 PI3K-type" evidence="11">
    <location>
        <begin position="19"/>
        <end position="185"/>
    </location>
</feature>
<evidence type="ECO:0000313" key="13">
    <source>
        <dbReference type="Proteomes" id="UP000708148"/>
    </source>
</evidence>
<dbReference type="PANTHER" id="PTHR10048">
    <property type="entry name" value="PHOSPHATIDYLINOSITOL KINASE"/>
    <property type="match status" value="1"/>
</dbReference>